<dbReference type="EMBL" id="MT630669">
    <property type="protein sequence ID" value="QNO41756.1"/>
    <property type="molecule type" value="Genomic_DNA"/>
</dbReference>
<protein>
    <recommendedName>
        <fullName evidence="3">CARDB domain-containing protein</fullName>
    </recommendedName>
</protein>
<evidence type="ECO:0000313" key="2">
    <source>
        <dbReference type="EMBL" id="QNO48326.1"/>
    </source>
</evidence>
<dbReference type="EMBL" id="MT631326">
    <property type="protein sequence ID" value="QNO48326.1"/>
    <property type="molecule type" value="Genomic_DNA"/>
</dbReference>
<proteinExistence type="predicted"/>
<organism evidence="1">
    <name type="scientific">Candidatus Methanogaster sp. ANME-2c ERB4</name>
    <dbReference type="NCBI Taxonomy" id="2759911"/>
    <lineage>
        <taxon>Archaea</taxon>
        <taxon>Methanobacteriati</taxon>
        <taxon>Methanobacteriota</taxon>
        <taxon>Stenosarchaea group</taxon>
        <taxon>Methanomicrobia</taxon>
        <taxon>Methanosarcinales</taxon>
        <taxon>ANME-2 cluster</taxon>
        <taxon>Candidatus Methanogasteraceae</taxon>
        <taxon>Candidatus Methanogaster</taxon>
    </lineage>
</organism>
<accession>A0A7G9Y172</accession>
<evidence type="ECO:0008006" key="3">
    <source>
        <dbReference type="Google" id="ProtNLM"/>
    </source>
</evidence>
<sequence length="179" mass="18913">MNRIILLGIGILIIALIPGCHATTVADDRITFTDTPSVVEIEPGSEAAFDVTLRNAGSQYADADINTRSIPDSISIVDTGGAKLVDMGKSVTYRITIRASEDIAPGTYQFEIADRSDIDVHTWETIDVHVGGERVAAKPTDVPTDRGCESAETGKSPGLGVVAVASVLLLAYRIGSDRS</sequence>
<name>A0A7G9Y172_9EURY</name>
<dbReference type="AlphaFoldDB" id="A0A7G9Y172"/>
<evidence type="ECO:0000313" key="1">
    <source>
        <dbReference type="EMBL" id="QNO41756.1"/>
    </source>
</evidence>
<reference evidence="1" key="1">
    <citation type="submission" date="2020-06" db="EMBL/GenBank/DDBJ databases">
        <title>Unique genomic features of the anaerobic methanotrophic archaea.</title>
        <authorList>
            <person name="Chadwick G.L."/>
            <person name="Skennerton C.T."/>
            <person name="Laso-Perez R."/>
            <person name="Leu A.O."/>
            <person name="Speth D.R."/>
            <person name="Yu H."/>
            <person name="Morgan-Lang C."/>
            <person name="Hatzenpichler R."/>
            <person name="Goudeau D."/>
            <person name="Malmstrom R."/>
            <person name="Brazelton W.J."/>
            <person name="Woyke T."/>
            <person name="Hallam S.J."/>
            <person name="Tyson G.W."/>
            <person name="Wegener G."/>
            <person name="Boetius A."/>
            <person name="Orphan V."/>
        </authorList>
    </citation>
    <scope>NUCLEOTIDE SEQUENCE</scope>
</reference>
<gene>
    <name evidence="1" type="ORF">CNIJDLFC_00002</name>
    <name evidence="2" type="ORF">KDGELCJN_00009</name>
</gene>